<dbReference type="EMBL" id="JALBCA010000112">
    <property type="protein sequence ID" value="KAI2382697.1"/>
    <property type="molecule type" value="Genomic_DNA"/>
</dbReference>
<reference evidence="1" key="1">
    <citation type="journal article" date="2022" name="bioRxiv">
        <title>Population genetic analysis of Ophidiomyces ophidiicola, the causative agent of snake fungal disease, indicates recent introductions to the USA.</title>
        <authorList>
            <person name="Ladner J.T."/>
            <person name="Palmer J.M."/>
            <person name="Ettinger C.L."/>
            <person name="Stajich J.E."/>
            <person name="Farrell T.M."/>
            <person name="Glorioso B.M."/>
            <person name="Lawson B."/>
            <person name="Price S.J."/>
            <person name="Stengle A.G."/>
            <person name="Grear D.A."/>
            <person name="Lorch J.M."/>
        </authorList>
    </citation>
    <scope>NUCLEOTIDE SEQUENCE</scope>
    <source>
        <strain evidence="1">NWHC 24266-5</strain>
    </source>
</reference>
<organism evidence="1">
    <name type="scientific">Ophidiomyces ophidiicola</name>
    <dbReference type="NCBI Taxonomy" id="1387563"/>
    <lineage>
        <taxon>Eukaryota</taxon>
        <taxon>Fungi</taxon>
        <taxon>Dikarya</taxon>
        <taxon>Ascomycota</taxon>
        <taxon>Pezizomycotina</taxon>
        <taxon>Eurotiomycetes</taxon>
        <taxon>Eurotiomycetidae</taxon>
        <taxon>Onygenales</taxon>
        <taxon>Onygenaceae</taxon>
        <taxon>Ophidiomyces</taxon>
    </lineage>
</organism>
<evidence type="ECO:0000313" key="1">
    <source>
        <dbReference type="EMBL" id="KAI2382697.1"/>
    </source>
</evidence>
<sequence length="690" mass="76361">MPYTPPASSVTLTTPAGLSPRRHGRHNSEPLLMPAHRPRTALRSSSYLHRHRRSPSIRSSVPTFPPQNVPARDQESSLVNGKEAAWKTSQASSTALIPSCSILSPPESRQNSSDEDEQRKEKEKQLVLAELQAAIRSMETPAVRSPSKDAADTRRSPSLELIPLRCQSVDGSAICQLPEIGMQTPDQSDREDEAGALRPAMIRKKSGELVRPALRMKKRPSSMPGTPTFVKNVHFDVQLEHVRHFLQVDRPVAVSAGSSPVDEYDGDNEFPFESNSSPKSRSFKWEANVTNFPRSKQMNSLAPVKLEKIFLSADNKYLVGVVSVANLAFQKHVVARFTLDHWKTVSEIEAEYNNDPHLGQHRIRNGNYDQFHFNIRLADLADLESKTMFICIRYHVNGLELWDNNHSRNYHINFCKKYKCGTASKRDHPTGSIGSAPRTNRNVPRPLSMPPISGSPSFVPARSFRSPKDKGFARLSEQVPLHHADDDLVDAPTKRTKPGNQAFTTRYDFGSSLSAAMQPGNVDMASQEPGPSITFVSHTAGDKVTKNSSAISLAQPRQLVKPCDLISTKPYHQSPGYKELVDKYCFYETGSPTKTKAKSTAPTKHESNTEKEQSQSDDTLLTSPLESCPFDGAPLTSSPIQTSRSPSPPSQPSPELRPDRSSPPTFSNPFHTTIPARFLSESPTRTAIPG</sequence>
<accession>A0ACB8UPU3</accession>
<name>A0ACB8UPU3_9EURO</name>
<protein>
    <submittedName>
        <fullName evidence="1">Uncharacterized protein</fullName>
    </submittedName>
</protein>
<gene>
    <name evidence="1" type="ORF">LOY88_005793</name>
</gene>
<comment type="caution">
    <text evidence="1">The sequence shown here is derived from an EMBL/GenBank/DDBJ whole genome shotgun (WGS) entry which is preliminary data.</text>
</comment>
<proteinExistence type="predicted"/>